<dbReference type="OMA" id="FRECWLM"/>
<feature type="compositionally biased region" description="Polar residues" evidence="1">
    <location>
        <begin position="495"/>
        <end position="504"/>
    </location>
</feature>
<feature type="compositionally biased region" description="Polar residues" evidence="1">
    <location>
        <begin position="422"/>
        <end position="434"/>
    </location>
</feature>
<feature type="region of interest" description="Disordered" evidence="1">
    <location>
        <begin position="651"/>
        <end position="675"/>
    </location>
</feature>
<feature type="compositionally biased region" description="Low complexity" evidence="1">
    <location>
        <begin position="923"/>
        <end position="935"/>
    </location>
</feature>
<sequence length="1008" mass="111235">MNTVKKHLHSPHGSNVPKEQEHTSTDRKSKQELLENLSPELVPIVTLLTVQQNRRYYDGIFMLYHDLDGEGRPAGREWQEVYGILTGNQLAYWQAATLIEFKNNPDGLLEASAKPKYLNFTDSVYNALKTLPAAKRNLENIIVVSTTLKNRFLLQLKTYNDLVAFYSALRLSNFEYTSLQEAYTASLLSSRGSRLSDIRTILSEKRYDHEDWVSIRYGSGMAWQRCYAVIEPSVTKRKSFTPGRILLYESEQKKKKQLLAVIVNASSVAAVYPSSPLLIDHSTLLKMEASVNYLSPSLSSKISKKYADDFTETSIFFMPQQHSSVPGFDTLIRFLICLMDSFGLYGRPKRLKAERSDQESLLFGLPTLPHVHYLDLDDISLLASRGEFFSWDAKLWKAELKRILKSKIDRGYEGCGHARGFSGSTAGNRVNSGAFNDRRAPTPPTKDGRGLPGAQVGENAVKQGNIPRNNQSFQPPPPPQHKTPQNDNGAPNMIPGTQKNPKNLQVNTQNTHLNAGSLEDDNNRFSQISEIYHKYSKIRSPSDQFHDNRNQLLNGSVEEFEEDDLPGGIRRIDLDEKLTRGMYPKNDDDLFSEEEGSDRSESKSISESPKEPRNLQVPSYQQRNSSYSSVQSPTVQYNEFNEQFRNAMHKEGVEPPYPKPGSGSNPSSGNMSPVRLNEQQRTGNIAKSSPLYNLADNINQHSSAKNAPAPPVQGGAKEYPRSAPGNSQSNPSVPALVTPHAAPYGGPGMPRHIASPNSSQNNLAAQNTGGKYKSSIAPDPSLSTVAPSMGYQQPPPQQYIPGPYKGGPPRPQNSSSRMGPSLPGVSQPVKRAPQPAPQPAPQQAYPQSSQFGYQPQATPAPAPQQSRPPAGGPRPAAGGQQYPRHPYAEGMAMQPVRYHPQRPANGAVQAGIPPSVSTSSGFQHQNLVHNQHNQHAGGFIPRSNNPQASASHHARRVPPPAGPYQYSATAGLPPSVNIYNHAGPQTPPNPQYPPNLNQPPPDGRYRRY</sequence>
<feature type="compositionally biased region" description="Pro residues" evidence="1">
    <location>
        <begin position="985"/>
        <end position="1002"/>
    </location>
</feature>
<organism evidence="3 4">
    <name type="scientific">Pichia sorbitophila (strain ATCC MYA-4447 / BCRC 22081 / CBS 7064 / NBRC 10061 / NRRL Y-12695)</name>
    <name type="common">Hybrid yeast</name>
    <dbReference type="NCBI Taxonomy" id="559304"/>
    <lineage>
        <taxon>Eukaryota</taxon>
        <taxon>Fungi</taxon>
        <taxon>Dikarya</taxon>
        <taxon>Ascomycota</taxon>
        <taxon>Saccharomycotina</taxon>
        <taxon>Pichiomycetes</taxon>
        <taxon>Debaryomycetaceae</taxon>
        <taxon>Millerozyma</taxon>
    </lineage>
</organism>
<dbReference type="Gene3D" id="2.30.29.30">
    <property type="entry name" value="Pleckstrin-homology domain (PH domain)/Phosphotyrosine-binding domain (PTB)"/>
    <property type="match status" value="1"/>
</dbReference>
<gene>
    <name evidence="3" type="primary">Piso0_005605</name>
    <name evidence="3" type="ORF">GNLVRS01_PISO0M18338g</name>
</gene>
<evidence type="ECO:0000313" key="4">
    <source>
        <dbReference type="Proteomes" id="UP000005222"/>
    </source>
</evidence>
<dbReference type="STRING" id="559304.G8Y2F2"/>
<accession>G8Y2F2</accession>
<dbReference type="Proteomes" id="UP000005222">
    <property type="component" value="Chromosome M"/>
</dbReference>
<feature type="compositionally biased region" description="Polar residues" evidence="1">
    <location>
        <begin position="616"/>
        <end position="633"/>
    </location>
</feature>
<dbReference type="AlphaFoldDB" id="G8Y2F2"/>
<dbReference type="EMBL" id="FO082047">
    <property type="protein sequence ID" value="CCE85963.1"/>
    <property type="molecule type" value="Genomic_DNA"/>
</dbReference>
<dbReference type="Pfam" id="PF25381">
    <property type="entry name" value="PH_26"/>
    <property type="match status" value="1"/>
</dbReference>
<feature type="region of interest" description="Disordered" evidence="1">
    <location>
        <begin position="580"/>
        <end position="633"/>
    </location>
</feature>
<feature type="compositionally biased region" description="Basic and acidic residues" evidence="1">
    <location>
        <begin position="597"/>
        <end position="613"/>
    </location>
</feature>
<name>G8Y2F2_PICSO</name>
<keyword evidence="4" id="KW-1185">Reference proteome</keyword>
<dbReference type="HOGENOM" id="CLU_006977_0_0_1"/>
<evidence type="ECO:0000313" key="3">
    <source>
        <dbReference type="EMBL" id="CCE85963.1"/>
    </source>
</evidence>
<evidence type="ECO:0000256" key="1">
    <source>
        <dbReference type="SAM" id="MobiDB-lite"/>
    </source>
</evidence>
<feature type="region of interest" description="Disordered" evidence="1">
    <location>
        <begin position="1"/>
        <end position="30"/>
    </location>
</feature>
<reference evidence="3 4" key="1">
    <citation type="journal article" date="2012" name="G3 (Bethesda)">
        <title>Pichia sorbitophila, an interspecies yeast hybrid reveals early steps of genome resolution following polyploidization.</title>
        <authorList>
            <person name="Leh Louis V."/>
            <person name="Despons L."/>
            <person name="Friedrich A."/>
            <person name="Martin T."/>
            <person name="Durrens P."/>
            <person name="Casaregola S."/>
            <person name="Neuveglise C."/>
            <person name="Fairhead C."/>
            <person name="Marck C."/>
            <person name="Cruz J.A."/>
            <person name="Straub M.L."/>
            <person name="Kugler V."/>
            <person name="Sacerdot C."/>
            <person name="Uzunov Z."/>
            <person name="Thierry A."/>
            <person name="Weiss S."/>
            <person name="Bleykasten C."/>
            <person name="De Montigny J."/>
            <person name="Jacques N."/>
            <person name="Jung P."/>
            <person name="Lemaire M."/>
            <person name="Mallet S."/>
            <person name="Morel G."/>
            <person name="Richard G.F."/>
            <person name="Sarkar A."/>
            <person name="Savel G."/>
            <person name="Schacherer J."/>
            <person name="Seret M.L."/>
            <person name="Talla E."/>
            <person name="Samson G."/>
            <person name="Jubin C."/>
            <person name="Poulain J."/>
            <person name="Vacherie B."/>
            <person name="Barbe V."/>
            <person name="Pelletier E."/>
            <person name="Sherman D.J."/>
            <person name="Westhof E."/>
            <person name="Weissenbach J."/>
            <person name="Baret P.V."/>
            <person name="Wincker P."/>
            <person name="Gaillardin C."/>
            <person name="Dujon B."/>
            <person name="Souciet J.L."/>
        </authorList>
    </citation>
    <scope>NUCLEOTIDE SEQUENCE [LARGE SCALE GENOMIC DNA]</scope>
    <source>
        <strain evidence="4">ATCC MYA-4447 / BCRC 22081 / CBS 7064 / NBRC 10061 / NRRL Y-12695</strain>
    </source>
</reference>
<feature type="compositionally biased region" description="Basic and acidic residues" evidence="1">
    <location>
        <begin position="18"/>
        <end position="30"/>
    </location>
</feature>
<feature type="compositionally biased region" description="Low complexity" evidence="1">
    <location>
        <begin position="841"/>
        <end position="883"/>
    </location>
</feature>
<feature type="region of interest" description="Disordered" evidence="1">
    <location>
        <begin position="415"/>
        <end position="504"/>
    </location>
</feature>
<dbReference type="InParanoid" id="G8Y2F2"/>
<proteinExistence type="predicted"/>
<feature type="region of interest" description="Disordered" evidence="1">
    <location>
        <begin position="700"/>
        <end position="1008"/>
    </location>
</feature>
<feature type="compositionally biased region" description="Low complexity" evidence="1">
    <location>
        <begin position="660"/>
        <end position="673"/>
    </location>
</feature>
<protein>
    <submittedName>
        <fullName evidence="3">Piso0_005605 protein</fullName>
    </submittedName>
</protein>
<feature type="compositionally biased region" description="Basic residues" evidence="1">
    <location>
        <begin position="1"/>
        <end position="10"/>
    </location>
</feature>
<dbReference type="OrthoDB" id="5563754at2759"/>
<dbReference type="FunCoup" id="G8Y2F2">
    <property type="interactions" value="338"/>
</dbReference>
<dbReference type="eggNOG" id="ENOG502QPV9">
    <property type="taxonomic scope" value="Eukaryota"/>
</dbReference>
<dbReference type="InterPro" id="IPR058155">
    <property type="entry name" value="Skg3/CAF120-like_PH"/>
</dbReference>
<dbReference type="InterPro" id="IPR011993">
    <property type="entry name" value="PH-like_dom_sf"/>
</dbReference>
<evidence type="ECO:0000259" key="2">
    <source>
        <dbReference type="Pfam" id="PF25381"/>
    </source>
</evidence>
<feature type="domain" description="Skg3/CAF120-like PH-like" evidence="2">
    <location>
        <begin position="195"/>
        <end position="363"/>
    </location>
</feature>
<feature type="compositionally biased region" description="Polar residues" evidence="1">
    <location>
        <begin position="755"/>
        <end position="769"/>
    </location>
</feature>